<comment type="similarity">
    <text evidence="1">Belongs to the membrane fusion protein (MFP) (TC 8.A.1) family.</text>
</comment>
<keyword evidence="2" id="KW-0812">Transmembrane</keyword>
<dbReference type="SUPFAM" id="SSF111369">
    <property type="entry name" value="HlyD-like secretion proteins"/>
    <property type="match status" value="1"/>
</dbReference>
<dbReference type="Gene3D" id="2.40.50.100">
    <property type="match status" value="1"/>
</dbReference>
<feature type="domain" description="Multidrug resistance protein MdtA-like barrel-sandwich hybrid" evidence="3">
    <location>
        <begin position="71"/>
        <end position="211"/>
    </location>
</feature>
<dbReference type="OrthoDB" id="9775513at2"/>
<reference evidence="5 6" key="1">
    <citation type="submission" date="2018-12" db="EMBL/GenBank/DDBJ databases">
        <title>Legionella sp,whole genome shotgun sequence.</title>
        <authorList>
            <person name="Wu H."/>
        </authorList>
    </citation>
    <scope>NUCLEOTIDE SEQUENCE [LARGE SCALE GENOMIC DNA]</scope>
    <source>
        <strain evidence="6">km714</strain>
    </source>
</reference>
<evidence type="ECO:0000256" key="1">
    <source>
        <dbReference type="ARBA" id="ARBA00009477"/>
    </source>
</evidence>
<dbReference type="InterPro" id="IPR058625">
    <property type="entry name" value="MdtA-like_BSH"/>
</dbReference>
<gene>
    <name evidence="5" type="ORF">EKM59_01170</name>
</gene>
<dbReference type="InterPro" id="IPR058982">
    <property type="entry name" value="Beta-barrel_AprE"/>
</dbReference>
<evidence type="ECO:0000256" key="2">
    <source>
        <dbReference type="SAM" id="Phobius"/>
    </source>
</evidence>
<sequence>MNKNLFRQAVIDNKKLQIYGSVFINTPVQYRNMALAAMLTVILIILFFTFAEFSEKFVVSGYINTSKAVSKVYAKTNGLIIKSYVSQGKEVKKGDALFLIDTALDGLSGHDKEKLLKELQKQKRWVEEEIVYKTQHLQAVKKLLQKHYASLSSFNEKQEELLQLKHKLSLLEIEIFKYRQSQLYCLRAPVDGVIASIMFTPGQYLDVAKPLLKIIPKNSALRAELFIPVKKAGFLQKNTAILIHYDAYPYTRFGTYRAVIDDISASILTDAEEEKPMQVGEPYYKATAKLQQQTVLIYGKEKEIQHGMTLTAVVIGSKRKVWQWILDPLYSYYGALFV</sequence>
<dbReference type="RefSeq" id="WP_126953165.1">
    <property type="nucleotide sequence ID" value="NZ_RZGR01000002.1"/>
</dbReference>
<feature type="transmembrane region" description="Helical" evidence="2">
    <location>
        <begin position="33"/>
        <end position="51"/>
    </location>
</feature>
<dbReference type="PANTHER" id="PTHR30386">
    <property type="entry name" value="MEMBRANE FUSION SUBUNIT OF EMRAB-TOLC MULTIDRUG EFFLUX PUMP"/>
    <property type="match status" value="1"/>
</dbReference>
<dbReference type="InterPro" id="IPR050739">
    <property type="entry name" value="MFP"/>
</dbReference>
<evidence type="ECO:0000313" key="6">
    <source>
        <dbReference type="Proteomes" id="UP000288012"/>
    </source>
</evidence>
<protein>
    <submittedName>
        <fullName evidence="5">HlyD family efflux transporter periplasmic adaptor subunit</fullName>
    </submittedName>
</protein>
<dbReference type="AlphaFoldDB" id="A0A433JMC1"/>
<dbReference type="Proteomes" id="UP000288012">
    <property type="component" value="Unassembled WGS sequence"/>
</dbReference>
<evidence type="ECO:0000313" key="5">
    <source>
        <dbReference type="EMBL" id="RUQ91117.1"/>
    </source>
</evidence>
<keyword evidence="2" id="KW-0472">Membrane</keyword>
<dbReference type="Gene3D" id="1.10.287.470">
    <property type="entry name" value="Helix hairpin bin"/>
    <property type="match status" value="1"/>
</dbReference>
<keyword evidence="6" id="KW-1185">Reference proteome</keyword>
<feature type="domain" description="AprE-like beta-barrel" evidence="4">
    <location>
        <begin position="223"/>
        <end position="314"/>
    </location>
</feature>
<name>A0A433JMC1_9GAMM</name>
<dbReference type="EMBL" id="RZGR01000002">
    <property type="protein sequence ID" value="RUQ91117.1"/>
    <property type="molecule type" value="Genomic_DNA"/>
</dbReference>
<keyword evidence="2" id="KW-1133">Transmembrane helix</keyword>
<evidence type="ECO:0000259" key="4">
    <source>
        <dbReference type="Pfam" id="PF26002"/>
    </source>
</evidence>
<dbReference type="Pfam" id="PF25917">
    <property type="entry name" value="BSH_RND"/>
    <property type="match status" value="1"/>
</dbReference>
<accession>A0A433JMC1</accession>
<dbReference type="Pfam" id="PF26002">
    <property type="entry name" value="Beta-barrel_AprE"/>
    <property type="match status" value="1"/>
</dbReference>
<comment type="caution">
    <text evidence="5">The sequence shown here is derived from an EMBL/GenBank/DDBJ whole genome shotgun (WGS) entry which is preliminary data.</text>
</comment>
<organism evidence="5 6">
    <name type="scientific">Legionella septentrionalis</name>
    <dbReference type="NCBI Taxonomy" id="2498109"/>
    <lineage>
        <taxon>Bacteria</taxon>
        <taxon>Pseudomonadati</taxon>
        <taxon>Pseudomonadota</taxon>
        <taxon>Gammaproteobacteria</taxon>
        <taxon>Legionellales</taxon>
        <taxon>Legionellaceae</taxon>
        <taxon>Legionella</taxon>
    </lineage>
</organism>
<proteinExistence type="inferred from homology"/>
<dbReference type="PANTHER" id="PTHR30386:SF28">
    <property type="entry name" value="EXPORTED PROTEIN"/>
    <property type="match status" value="1"/>
</dbReference>
<evidence type="ECO:0000259" key="3">
    <source>
        <dbReference type="Pfam" id="PF25917"/>
    </source>
</evidence>